<dbReference type="EMBL" id="QOUX01000032">
    <property type="protein sequence ID" value="RXJ01665.1"/>
    <property type="molecule type" value="Genomic_DNA"/>
</dbReference>
<dbReference type="Pfam" id="PF00246">
    <property type="entry name" value="Peptidase_M14"/>
    <property type="match status" value="1"/>
</dbReference>
<feature type="chain" id="PRO_5020417688" description="SLH domain-containing protein" evidence="2">
    <location>
        <begin position="26"/>
        <end position="1307"/>
    </location>
</feature>
<keyword evidence="1 2" id="KW-0732">Signal</keyword>
<dbReference type="CDD" id="cd06244">
    <property type="entry name" value="M14-like"/>
    <property type="match status" value="1"/>
</dbReference>
<reference evidence="4 5" key="1">
    <citation type="journal article" date="2019" name="Int. J. Syst. Evol. Microbiol.">
        <title>Anaerobacillus alkaliphilus sp. nov., a novel alkaliphilic and moderately halophilic bacterium.</title>
        <authorList>
            <person name="Borsodi A.K."/>
            <person name="Aszalos J.M."/>
            <person name="Bihari P."/>
            <person name="Nagy I."/>
            <person name="Schumann P."/>
            <person name="Sproer C."/>
            <person name="Kovacs A.L."/>
            <person name="Boka K."/>
            <person name="Dobosy P."/>
            <person name="Ovari M."/>
            <person name="Szili-Kovacs T."/>
            <person name="Toth E."/>
        </authorList>
    </citation>
    <scope>NUCLEOTIDE SEQUENCE [LARGE SCALE GENOMIC DNA]</scope>
    <source>
        <strain evidence="4 5">B16-10</strain>
    </source>
</reference>
<dbReference type="PROSITE" id="PS51272">
    <property type="entry name" value="SLH"/>
    <property type="match status" value="3"/>
</dbReference>
<evidence type="ECO:0000256" key="2">
    <source>
        <dbReference type="SAM" id="SignalP"/>
    </source>
</evidence>
<dbReference type="GO" id="GO:0006508">
    <property type="term" value="P:proteolysis"/>
    <property type="evidence" value="ECO:0007669"/>
    <property type="project" value="InterPro"/>
</dbReference>
<sequence>MKRFYSLLLAILLVFSTVSPLAVFANETIVEQEVLELQVSRSVFSITEVRTVEVEVDLGEVVDIDNFQWQFGGKSLSEWKKRNSNESFIKEIEPLRYVEGTTIIKGKLEFGLPYNTTNLSNRTIRVLYPALIGNYELAIVNTVEAIKAATTVKLNVYDEFHFYEELKPAIESIFVKAANDEANTRYLEYQNVGHSVEGRDIHFVILARDKGAVDKYLNETLPLALENPAHLLEKLQSGTMGDYQVPIWFNNIHPDEVEGVDAQVELLEKFALQKEVTFNKDNETPVTLNVDETLDHVIYLFMFTSNPDGRVANTRANANGFDLNRDNTYQTQVETIQVNEVIARWTPLSFLDLHGYVNGFLIEPATPPHNPNFEYDLLYHGLIGQAHAIGKAGVANSSLTSYFIPKLSWDSGWDDMTPAYTAIYSMLHGSLGHTIEVPTLSQDSYYAMVGTGLGATKYVLDNKDQLFKNQLEIFKRGVDGNDNRAVDGYFVNAAKDPIGRVRGDNESFFPHYYVLPTAVNQQKNILEVYNTVNYLLRNGVKVEQTNTSVAVNGKTYPAGTYIVPMNQAKRGFANAVLYKGDNVSDWGAMYDPIVVNFPALRGFDQDEVRVASTFAGKTTVVKTVSIPASPVIQGSSKQVLANSNNDTVKLVNELLANGKVVELIVEDKAGLQKGDFVVETKDILPFVTKFVFEAKPLVITEAVKTIKLDQPKVAGVGSAQSRFSLNELGFSLVTVDNADVLVDDAGVLNVAQLSGKTYIGLGVRALNVVKNRAILPGFDFKFTNVSHEGLIKAEVFDHQLTSGYQSEELLYVTTGGWINAIPEGAEVLAKISSDDDFYVAGWWPGHSGAKGQTLAFTKELEDARVTLFANDLAFRGHTQHSYRLLANSIFNAVGTESEVLPEPTPGPVVNTPQVSPVVGGKIVVGSNNLVVEKNGNKTTVTVNGPALVQAAASSEKVSTLVVNIEQKLNEEVVVVFEGNTISDLLKTNPELKLEVQSQIASYILPLAEVNMDALKSQLAVDGNAVKLTIEMEVEKAEPIKSAVSNVVEYKVLASAGETTVELNKFASYVERSIVGDSDFNEKNSIAVRVNTDGTYTPVPTTFSGNVAIFRSKTNSQYVVVENVVSFSDVTKGWAKADIETLASKQIIKGFTNGTFKPNEHVTRIQLAALLVRALGLEASSTSYNGQFKDVQGNEWFAGELMAAHEAGLVLGTHEGNFLPNKVVTREEAATMVTRAINFVNNQKVTAPTSVTSFKDAQQIAPWASESVVRLAELQIVVGYKDGTFKPKATLSRAEAATVIQRLLKELW</sequence>
<evidence type="ECO:0000313" key="4">
    <source>
        <dbReference type="EMBL" id="RXJ01665.1"/>
    </source>
</evidence>
<dbReference type="InterPro" id="IPR000834">
    <property type="entry name" value="Peptidase_M14"/>
</dbReference>
<dbReference type="OrthoDB" id="9758209at2"/>
<feature type="domain" description="SLH" evidence="3">
    <location>
        <begin position="1186"/>
        <end position="1246"/>
    </location>
</feature>
<evidence type="ECO:0000259" key="3">
    <source>
        <dbReference type="PROSITE" id="PS51272"/>
    </source>
</evidence>
<feature type="domain" description="SLH" evidence="3">
    <location>
        <begin position="1250"/>
        <end position="1307"/>
    </location>
</feature>
<dbReference type="InterPro" id="IPR051465">
    <property type="entry name" value="Cell_Envelope_Struct_Comp"/>
</dbReference>
<dbReference type="InterPro" id="IPR001119">
    <property type="entry name" value="SLH_dom"/>
</dbReference>
<evidence type="ECO:0000313" key="5">
    <source>
        <dbReference type="Proteomes" id="UP000290649"/>
    </source>
</evidence>
<proteinExistence type="predicted"/>
<dbReference type="Gene3D" id="3.40.630.10">
    <property type="entry name" value="Zn peptidases"/>
    <property type="match status" value="1"/>
</dbReference>
<accession>A0A4Q0VUM6</accession>
<keyword evidence="5" id="KW-1185">Reference proteome</keyword>
<protein>
    <recommendedName>
        <fullName evidence="3">SLH domain-containing protein</fullName>
    </recommendedName>
</protein>
<dbReference type="PANTHER" id="PTHR43308">
    <property type="entry name" value="OUTER MEMBRANE PROTEIN ALPHA-RELATED"/>
    <property type="match status" value="1"/>
</dbReference>
<feature type="signal peptide" evidence="2">
    <location>
        <begin position="1"/>
        <end position="25"/>
    </location>
</feature>
<dbReference type="SUPFAM" id="SSF53187">
    <property type="entry name" value="Zn-dependent exopeptidases"/>
    <property type="match status" value="1"/>
</dbReference>
<comment type="caution">
    <text evidence="4">The sequence shown here is derived from an EMBL/GenBank/DDBJ whole genome shotgun (WGS) entry which is preliminary data.</text>
</comment>
<feature type="domain" description="SLH" evidence="3">
    <location>
        <begin position="1121"/>
        <end position="1184"/>
    </location>
</feature>
<dbReference type="RefSeq" id="WP_129077967.1">
    <property type="nucleotide sequence ID" value="NZ_QOUX01000032.1"/>
</dbReference>
<dbReference type="GO" id="GO:0004181">
    <property type="term" value="F:metallocarboxypeptidase activity"/>
    <property type="evidence" value="ECO:0007669"/>
    <property type="project" value="InterPro"/>
</dbReference>
<dbReference type="Pfam" id="PF00395">
    <property type="entry name" value="SLH"/>
    <property type="match status" value="3"/>
</dbReference>
<name>A0A4Q0VUM6_9BACI</name>
<gene>
    <name evidence="4" type="ORF">DS745_09295</name>
</gene>
<dbReference type="Proteomes" id="UP000290649">
    <property type="component" value="Unassembled WGS sequence"/>
</dbReference>
<organism evidence="4 5">
    <name type="scientific">Anaerobacillus alkaliphilus</name>
    <dbReference type="NCBI Taxonomy" id="1548597"/>
    <lineage>
        <taxon>Bacteria</taxon>
        <taxon>Bacillati</taxon>
        <taxon>Bacillota</taxon>
        <taxon>Bacilli</taxon>
        <taxon>Bacillales</taxon>
        <taxon>Bacillaceae</taxon>
        <taxon>Anaerobacillus</taxon>
    </lineage>
</organism>
<evidence type="ECO:0000256" key="1">
    <source>
        <dbReference type="ARBA" id="ARBA00022729"/>
    </source>
</evidence>
<dbReference type="GO" id="GO:0008270">
    <property type="term" value="F:zinc ion binding"/>
    <property type="evidence" value="ECO:0007669"/>
    <property type="project" value="InterPro"/>
</dbReference>